<dbReference type="GO" id="GO:0005576">
    <property type="term" value="C:extracellular region"/>
    <property type="evidence" value="ECO:0007669"/>
    <property type="project" value="UniProtKB-SubCell"/>
</dbReference>
<comment type="caution">
    <text evidence="6">The sequence shown here is derived from an EMBL/GenBank/DDBJ whole genome shotgun (WGS) entry which is preliminary data.</text>
</comment>
<dbReference type="EMBL" id="LIAE01010198">
    <property type="protein sequence ID" value="PAV65720.1"/>
    <property type="molecule type" value="Genomic_DNA"/>
</dbReference>
<dbReference type="PANTHER" id="PTHR21700:SF30">
    <property type="entry name" value="TRANSTHYRETIN-LIKE FAMILY PROTEIN"/>
    <property type="match status" value="1"/>
</dbReference>
<dbReference type="GO" id="GO:0009986">
    <property type="term" value="C:cell surface"/>
    <property type="evidence" value="ECO:0007669"/>
    <property type="project" value="InterPro"/>
</dbReference>
<dbReference type="PANTHER" id="PTHR21700">
    <property type="entry name" value="TRANSTHYRETIN-LIKE FAMILY PROTEIN-RELATED"/>
    <property type="match status" value="1"/>
</dbReference>
<keyword evidence="3" id="KW-0964">Secreted</keyword>
<evidence type="ECO:0000313" key="6">
    <source>
        <dbReference type="EMBL" id="PAV65720.1"/>
    </source>
</evidence>
<reference evidence="6 7" key="1">
    <citation type="journal article" date="2017" name="Curr. Biol.">
        <title>Genome architecture and evolution of a unichromosomal asexual nematode.</title>
        <authorList>
            <person name="Fradin H."/>
            <person name="Zegar C."/>
            <person name="Gutwein M."/>
            <person name="Lucas J."/>
            <person name="Kovtun M."/>
            <person name="Corcoran D."/>
            <person name="Baugh L.R."/>
            <person name="Kiontke K."/>
            <person name="Gunsalus K."/>
            <person name="Fitch D.H."/>
            <person name="Piano F."/>
        </authorList>
    </citation>
    <scope>NUCLEOTIDE SEQUENCE [LARGE SCALE GENOMIC DNA]</scope>
    <source>
        <strain evidence="6">PF1309</strain>
    </source>
</reference>
<dbReference type="OrthoDB" id="5826894at2759"/>
<keyword evidence="7" id="KW-1185">Reference proteome</keyword>
<protein>
    <recommendedName>
        <fullName evidence="8">Transthyretin-like family protein</fullName>
    </recommendedName>
</protein>
<comment type="subcellular location">
    <subcellularLocation>
        <location evidence="1">Secreted</location>
    </subcellularLocation>
</comment>
<feature type="chain" id="PRO_5012878112" description="Transthyretin-like family protein" evidence="5">
    <location>
        <begin position="24"/>
        <end position="135"/>
    </location>
</feature>
<proteinExistence type="inferred from homology"/>
<evidence type="ECO:0000313" key="7">
    <source>
        <dbReference type="Proteomes" id="UP000218231"/>
    </source>
</evidence>
<name>A0A2A2JVP7_9BILA</name>
<dbReference type="InterPro" id="IPR038479">
    <property type="entry name" value="Transthyretin-like_sf"/>
</dbReference>
<evidence type="ECO:0000256" key="4">
    <source>
        <dbReference type="ARBA" id="ARBA00022729"/>
    </source>
</evidence>
<dbReference type="Proteomes" id="UP000218231">
    <property type="component" value="Unassembled WGS sequence"/>
</dbReference>
<evidence type="ECO:0008006" key="8">
    <source>
        <dbReference type="Google" id="ProtNLM"/>
    </source>
</evidence>
<feature type="signal peptide" evidence="5">
    <location>
        <begin position="1"/>
        <end position="23"/>
    </location>
</feature>
<evidence type="ECO:0000256" key="5">
    <source>
        <dbReference type="SAM" id="SignalP"/>
    </source>
</evidence>
<sequence>MTSFRMKALLLFFCAGLIALTSAKMYKATVKGTTICQSKRYTGVVVILMEKDRLDPDDELAKTTSDSRGEFFITGQEDEFTTISPYIIFEHTCNAKPNCKRQTTYEIPKEKVDQEYDMSYVALDIVTAVDKEICP</sequence>
<organism evidence="6 7">
    <name type="scientific">Diploscapter pachys</name>
    <dbReference type="NCBI Taxonomy" id="2018661"/>
    <lineage>
        <taxon>Eukaryota</taxon>
        <taxon>Metazoa</taxon>
        <taxon>Ecdysozoa</taxon>
        <taxon>Nematoda</taxon>
        <taxon>Chromadorea</taxon>
        <taxon>Rhabditida</taxon>
        <taxon>Rhabditina</taxon>
        <taxon>Rhabditomorpha</taxon>
        <taxon>Rhabditoidea</taxon>
        <taxon>Rhabditidae</taxon>
        <taxon>Diploscapter</taxon>
    </lineage>
</organism>
<evidence type="ECO:0000256" key="2">
    <source>
        <dbReference type="ARBA" id="ARBA00010112"/>
    </source>
</evidence>
<comment type="similarity">
    <text evidence="2">Belongs to the nematode transthyretin-like family.</text>
</comment>
<dbReference type="Pfam" id="PF01060">
    <property type="entry name" value="TTR-52"/>
    <property type="match status" value="1"/>
</dbReference>
<keyword evidence="4 5" id="KW-0732">Signal</keyword>
<evidence type="ECO:0000256" key="3">
    <source>
        <dbReference type="ARBA" id="ARBA00022525"/>
    </source>
</evidence>
<evidence type="ECO:0000256" key="1">
    <source>
        <dbReference type="ARBA" id="ARBA00004613"/>
    </source>
</evidence>
<dbReference type="AlphaFoldDB" id="A0A2A2JVP7"/>
<dbReference type="STRING" id="2018661.A0A2A2JVP7"/>
<accession>A0A2A2JVP7</accession>
<gene>
    <name evidence="6" type="ORF">WR25_19677</name>
</gene>
<dbReference type="Gene3D" id="2.60.40.3330">
    <property type="match status" value="1"/>
</dbReference>
<dbReference type="InterPro" id="IPR001534">
    <property type="entry name" value="Transthyretin-like"/>
</dbReference>